<dbReference type="AlphaFoldDB" id="M7WLT9"/>
<dbReference type="OrthoDB" id="5945798at2759"/>
<dbReference type="Gene3D" id="1.25.40.10">
    <property type="entry name" value="Tetratricopeptide repeat domain"/>
    <property type="match status" value="1"/>
</dbReference>
<dbReference type="GeneID" id="27369406"/>
<dbReference type="PANTHER" id="PTHR47643">
    <property type="entry name" value="TPR DOMAIN PROTEIN (AFU_ORTHOLOGUE AFUA_5G12710)"/>
    <property type="match status" value="1"/>
</dbReference>
<gene>
    <name evidence="2" type="ORF">RHTO_05393</name>
</gene>
<proteinExistence type="predicted"/>
<dbReference type="PROSITE" id="PS50280">
    <property type="entry name" value="SET"/>
    <property type="match status" value="1"/>
</dbReference>
<dbReference type="Pfam" id="PF00856">
    <property type="entry name" value="SET"/>
    <property type="match status" value="1"/>
</dbReference>
<evidence type="ECO:0000313" key="3">
    <source>
        <dbReference type="Proteomes" id="UP000016926"/>
    </source>
</evidence>
<sequence length="774" mass="84521">MDTSFERLTEAIKLAADKLGFDDAATLSSLATLADTGTATPSNTPEAVADRVRAFRTAAIREQNRPPRHMPPSERLQLVETMEKTRSKVLRLLDGSDQSGGLNLLILGATKFCSTRPLQELKPITFKDMQVTKTHKGRVLLLRIVSVPCYIVGISFAAEDTNGRVEHITIYNLPLHGIRTGPDLDALFPVGALCAIREPSFKMGGSENGHAVRCDSASDFYFLEPDSPILADARWPGPAPAEPRPASFDWKALGNGYFAQRKDYLAVRAYSEGLARCSSPEQRLVYYLNRAQANLRLNNFGGAWRDTSAVLSFLKAGISGGPPRAELKATIRRARALTGLRHLERAHDEYNRAFELDQDELEVLSGRGLVGALLSQRDTGECNWAGLEELATGWMAPSGLPVADYFGPIKIARLEQRLRGRGIVATKAMKAGDLIIVEKALAVAANLPAERDFAPTAMRDRPLLPFATHATVDTTRLEAISLVNAFPLGRHKIGYEFIDNYASGLFLVASMLNHSCQPNAHWMNLGDVVIVRARTAIAPGDEICISYVPSASSQTVADNILRQRAMTACGCVMCEEMINDGSDQINLRHKLLDDNIPKYSQFIHREGAAGLKSRRNNKPALAKLIKRIEATYPKDGISFRPDLVMPYLVISEFCDTTTNTGAAESVAWARKALVASGADFVDDEAGKITPTAAPISQIGNMMVLMLRNASMYVWDGGVVGHEGFAWLAAAVEMSRILYGDTVASFAVRFASRLVLYGLDKAVRRWIKEAEGGSG</sequence>
<protein>
    <submittedName>
        <fullName evidence="2">TPR and SET domain containing protein</fullName>
    </submittedName>
</protein>
<reference evidence="2 3" key="1">
    <citation type="journal article" date="2012" name="Nat. Commun.">
        <title>A multi-omic map of the lipid-producing yeast Rhodosporidium toruloides.</title>
        <authorList>
            <person name="Zhu Z."/>
            <person name="Zhang S."/>
            <person name="Liu H."/>
            <person name="Shen H."/>
            <person name="Lin X."/>
            <person name="Yang F."/>
            <person name="Zhou Y.J."/>
            <person name="Jin G."/>
            <person name="Ye M."/>
            <person name="Zou H."/>
            <person name="Zou H."/>
            <person name="Zhao Z.K."/>
        </authorList>
    </citation>
    <scope>NUCLEOTIDE SEQUENCE [LARGE SCALE GENOMIC DNA]</scope>
    <source>
        <strain evidence="2 3">NP11</strain>
    </source>
</reference>
<dbReference type="InterPro" id="IPR053209">
    <property type="entry name" value="Gramillin-biosynth_MTr"/>
</dbReference>
<dbReference type="SMART" id="SM00317">
    <property type="entry name" value="SET"/>
    <property type="match status" value="1"/>
</dbReference>
<dbReference type="RefSeq" id="XP_016270140.1">
    <property type="nucleotide sequence ID" value="XM_016419055.1"/>
</dbReference>
<dbReference type="eggNOG" id="KOG2084">
    <property type="taxonomic scope" value="Eukaryota"/>
</dbReference>
<evidence type="ECO:0000259" key="1">
    <source>
        <dbReference type="PROSITE" id="PS50280"/>
    </source>
</evidence>
<dbReference type="EMBL" id="KB722673">
    <property type="protein sequence ID" value="EMS19021.1"/>
    <property type="molecule type" value="Genomic_DNA"/>
</dbReference>
<dbReference type="PANTHER" id="PTHR47643:SF2">
    <property type="entry name" value="TPR DOMAIN PROTEIN (AFU_ORTHOLOGUE AFUA_5G12710)"/>
    <property type="match status" value="1"/>
</dbReference>
<dbReference type="Gene3D" id="2.170.270.10">
    <property type="entry name" value="SET domain"/>
    <property type="match status" value="1"/>
</dbReference>
<dbReference type="InterPro" id="IPR011990">
    <property type="entry name" value="TPR-like_helical_dom_sf"/>
</dbReference>
<dbReference type="InterPro" id="IPR046341">
    <property type="entry name" value="SET_dom_sf"/>
</dbReference>
<dbReference type="InterPro" id="IPR001214">
    <property type="entry name" value="SET_dom"/>
</dbReference>
<accession>M7WLT9</accession>
<dbReference type="Proteomes" id="UP000016926">
    <property type="component" value="Unassembled WGS sequence"/>
</dbReference>
<dbReference type="CDD" id="cd20071">
    <property type="entry name" value="SET_SMYD"/>
    <property type="match status" value="1"/>
</dbReference>
<keyword evidence="3" id="KW-1185">Reference proteome</keyword>
<name>M7WLT9_RHOT1</name>
<dbReference type="SUPFAM" id="SSF48452">
    <property type="entry name" value="TPR-like"/>
    <property type="match status" value="1"/>
</dbReference>
<evidence type="ECO:0000313" key="2">
    <source>
        <dbReference type="EMBL" id="EMS19021.1"/>
    </source>
</evidence>
<feature type="domain" description="SET" evidence="1">
    <location>
        <begin position="407"/>
        <end position="548"/>
    </location>
</feature>
<dbReference type="SUPFAM" id="SSF82199">
    <property type="entry name" value="SET domain"/>
    <property type="match status" value="1"/>
</dbReference>
<dbReference type="HOGENOM" id="CLU_009043_0_0_1"/>
<organism evidence="2 3">
    <name type="scientific">Rhodotorula toruloides (strain NP11)</name>
    <name type="common">Yeast</name>
    <name type="synonym">Rhodosporidium toruloides</name>
    <dbReference type="NCBI Taxonomy" id="1130832"/>
    <lineage>
        <taxon>Eukaryota</taxon>
        <taxon>Fungi</taxon>
        <taxon>Dikarya</taxon>
        <taxon>Basidiomycota</taxon>
        <taxon>Pucciniomycotina</taxon>
        <taxon>Microbotryomycetes</taxon>
        <taxon>Sporidiobolales</taxon>
        <taxon>Sporidiobolaceae</taxon>
        <taxon>Rhodotorula</taxon>
    </lineage>
</organism>